<proteinExistence type="predicted"/>
<evidence type="ECO:0000313" key="2">
    <source>
        <dbReference type="EMBL" id="MBM7837195.1"/>
    </source>
</evidence>
<protein>
    <submittedName>
        <fullName evidence="2">Fe-S cluster protein YjdI</fullName>
    </submittedName>
</protein>
<dbReference type="EMBL" id="JAFBCV010000001">
    <property type="protein sequence ID" value="MBM7837195.1"/>
    <property type="molecule type" value="Genomic_DNA"/>
</dbReference>
<gene>
    <name evidence="2" type="ORF">JOC54_000426</name>
</gene>
<dbReference type="RefSeq" id="WP_204464066.1">
    <property type="nucleotide sequence ID" value="NZ_JAFBCV010000001.1"/>
</dbReference>
<reference evidence="2" key="1">
    <citation type="submission" date="2021-01" db="EMBL/GenBank/DDBJ databases">
        <title>Genomic Encyclopedia of Type Strains, Phase IV (KMG-IV): sequencing the most valuable type-strain genomes for metagenomic binning, comparative biology and taxonomic classification.</title>
        <authorList>
            <person name="Goeker M."/>
        </authorList>
    </citation>
    <scope>NUCLEOTIDE SEQUENCE</scope>
    <source>
        <strain evidence="2">DSM 21943</strain>
    </source>
</reference>
<comment type="caution">
    <text evidence="2">The sequence shown here is derived from an EMBL/GenBank/DDBJ whole genome shotgun (WGS) entry which is preliminary data.</text>
</comment>
<feature type="domain" description="Divergent 4Fe-4S mono-cluster" evidence="1">
    <location>
        <begin position="14"/>
        <end position="75"/>
    </location>
</feature>
<dbReference type="Gene3D" id="3.30.70.20">
    <property type="match status" value="1"/>
</dbReference>
<keyword evidence="3" id="KW-1185">Reference proteome</keyword>
<name>A0ABS2SQT3_9BACI</name>
<dbReference type="Proteomes" id="UP001179280">
    <property type="component" value="Unassembled WGS sequence"/>
</dbReference>
<evidence type="ECO:0000259" key="1">
    <source>
        <dbReference type="Pfam" id="PF06902"/>
    </source>
</evidence>
<dbReference type="SUPFAM" id="SSF54862">
    <property type="entry name" value="4Fe-4S ferredoxins"/>
    <property type="match status" value="1"/>
</dbReference>
<accession>A0ABS2SQT3</accession>
<dbReference type="InterPro" id="IPR010693">
    <property type="entry name" value="Divergent_4Fe-4S_mono-cluster"/>
</dbReference>
<sequence length="77" mass="8902">MNEQDLLEARYKRYHGETIDVFFHKDLCEHAAKCVGTAPEVFDTKKRPWIEPDKADAEKVEATVKLCPSGALKYQYK</sequence>
<evidence type="ECO:0000313" key="3">
    <source>
        <dbReference type="Proteomes" id="UP001179280"/>
    </source>
</evidence>
<organism evidence="2 3">
    <name type="scientific">Shouchella xiaoxiensis</name>
    <dbReference type="NCBI Taxonomy" id="766895"/>
    <lineage>
        <taxon>Bacteria</taxon>
        <taxon>Bacillati</taxon>
        <taxon>Bacillota</taxon>
        <taxon>Bacilli</taxon>
        <taxon>Bacillales</taxon>
        <taxon>Bacillaceae</taxon>
        <taxon>Shouchella</taxon>
    </lineage>
</organism>
<dbReference type="Pfam" id="PF06902">
    <property type="entry name" value="Fer4_19"/>
    <property type="match status" value="1"/>
</dbReference>